<dbReference type="SMART" id="SM00962">
    <property type="entry name" value="SRP54"/>
    <property type="match status" value="1"/>
</dbReference>
<dbReference type="EC" id="3.6.5.4" evidence="9"/>
<evidence type="ECO:0000256" key="10">
    <source>
        <dbReference type="SAM" id="MobiDB-lite"/>
    </source>
</evidence>
<evidence type="ECO:0000256" key="5">
    <source>
        <dbReference type="ARBA" id="ARBA00023134"/>
    </source>
</evidence>
<keyword evidence="2 9" id="KW-0547">Nucleotide-binding</keyword>
<keyword evidence="7 9" id="KW-0687">Ribonucleoprotein</keyword>
<feature type="binding site" evidence="9">
    <location>
        <begin position="202"/>
        <end position="206"/>
    </location>
    <ligand>
        <name>GTP</name>
        <dbReference type="ChEBI" id="CHEBI:37565"/>
    </ligand>
</feature>
<feature type="compositionally biased region" description="Gly residues" evidence="10">
    <location>
        <begin position="443"/>
        <end position="467"/>
    </location>
</feature>
<feature type="compositionally biased region" description="Basic residues" evidence="10">
    <location>
        <begin position="468"/>
        <end position="483"/>
    </location>
</feature>
<dbReference type="InterPro" id="IPR003593">
    <property type="entry name" value="AAA+_ATPase"/>
</dbReference>
<keyword evidence="3 9" id="KW-0378">Hydrolase</keyword>
<accession>A0ABQ2B6T8</accession>
<evidence type="ECO:0000256" key="2">
    <source>
        <dbReference type="ARBA" id="ARBA00022741"/>
    </source>
</evidence>
<dbReference type="InterPro" id="IPR036891">
    <property type="entry name" value="Signal_recog_part_SRP54_M_sf"/>
</dbReference>
<dbReference type="InterPro" id="IPR013822">
    <property type="entry name" value="Signal_recog_particl_SRP54_hlx"/>
</dbReference>
<dbReference type="PANTHER" id="PTHR11564:SF5">
    <property type="entry name" value="SIGNAL RECOGNITION PARTICLE SUBUNIT SRP54"/>
    <property type="match status" value="1"/>
</dbReference>
<evidence type="ECO:0000256" key="3">
    <source>
        <dbReference type="ARBA" id="ARBA00022801"/>
    </source>
</evidence>
<dbReference type="NCBIfam" id="TIGR00959">
    <property type="entry name" value="ffh"/>
    <property type="match status" value="1"/>
</dbReference>
<feature type="domain" description="SRP54-type proteins GTP-binding" evidence="11">
    <location>
        <begin position="281"/>
        <end position="294"/>
    </location>
</feature>
<dbReference type="Gene3D" id="1.20.120.140">
    <property type="entry name" value="Signal recognition particle SRP54, nucleotide-binding domain"/>
    <property type="match status" value="1"/>
</dbReference>
<dbReference type="SUPFAM" id="SSF47446">
    <property type="entry name" value="Signal peptide-binding domain"/>
    <property type="match status" value="1"/>
</dbReference>
<protein>
    <recommendedName>
        <fullName evidence="9">Signal recognition particle protein</fullName>
        <ecNumber evidence="9">3.6.5.4</ecNumber>
    </recommendedName>
    <alternativeName>
        <fullName evidence="9">Fifty-four homolog</fullName>
    </alternativeName>
</protein>
<comment type="domain">
    <text evidence="9">Composed of three domains: the N-terminal N domain, which is responsible for interactions with the ribosome, the central G domain, which binds GTP, and the C-terminal M domain, which binds the RNA and the signal sequence of the RNC.</text>
</comment>
<keyword evidence="13" id="KW-1185">Reference proteome</keyword>
<feature type="binding site" evidence="9">
    <location>
        <begin position="260"/>
        <end position="263"/>
    </location>
    <ligand>
        <name>GTP</name>
        <dbReference type="ChEBI" id="CHEBI:37565"/>
    </ligand>
</feature>
<organism evidence="12 13">
    <name type="scientific">Isoptericola cucumis</name>
    <dbReference type="NCBI Taxonomy" id="1776856"/>
    <lineage>
        <taxon>Bacteria</taxon>
        <taxon>Bacillati</taxon>
        <taxon>Actinomycetota</taxon>
        <taxon>Actinomycetes</taxon>
        <taxon>Micrococcales</taxon>
        <taxon>Promicromonosporaceae</taxon>
        <taxon>Isoptericola</taxon>
    </lineage>
</organism>
<feature type="region of interest" description="Disordered" evidence="10">
    <location>
        <begin position="440"/>
        <end position="546"/>
    </location>
</feature>
<proteinExistence type="inferred from homology"/>
<dbReference type="EMBL" id="BMDG01000005">
    <property type="protein sequence ID" value="GGI07701.1"/>
    <property type="molecule type" value="Genomic_DNA"/>
</dbReference>
<evidence type="ECO:0000256" key="6">
    <source>
        <dbReference type="ARBA" id="ARBA00023135"/>
    </source>
</evidence>
<evidence type="ECO:0000256" key="1">
    <source>
        <dbReference type="ARBA" id="ARBA00005450"/>
    </source>
</evidence>
<comment type="subunit">
    <text evidence="9">Part of the signal recognition particle protein translocation system, which is composed of SRP and FtsY.</text>
</comment>
<dbReference type="RefSeq" id="WP_188523301.1">
    <property type="nucleotide sequence ID" value="NZ_BMDG01000005.1"/>
</dbReference>
<comment type="caution">
    <text evidence="12">The sequence shown here is derived from an EMBL/GenBank/DDBJ whole genome shotgun (WGS) entry which is preliminary data.</text>
</comment>
<dbReference type="PROSITE" id="PS00300">
    <property type="entry name" value="SRP54"/>
    <property type="match status" value="1"/>
</dbReference>
<dbReference type="SMART" id="SM00382">
    <property type="entry name" value="AAA"/>
    <property type="match status" value="1"/>
</dbReference>
<feature type="binding site" evidence="9">
    <location>
        <begin position="107"/>
        <end position="114"/>
    </location>
    <ligand>
        <name>GTP</name>
        <dbReference type="ChEBI" id="CHEBI:37565"/>
    </ligand>
</feature>
<keyword evidence="5 9" id="KW-0342">GTP-binding</keyword>
<dbReference type="InterPro" id="IPR004125">
    <property type="entry name" value="Signal_recog_particle_SRP54_M"/>
</dbReference>
<dbReference type="Pfam" id="PF02881">
    <property type="entry name" value="SRP54_N"/>
    <property type="match status" value="1"/>
</dbReference>
<sequence>MFNSLSDRLTSTFKNLRGRGRLSEADIDATVREIRRALLDADVAVPVVREFTASVRERALSAEVSGALNPAQQVVKIVNDELVGILGGETRALQLAKTPPTVIMLAGLQGAGKTTLAGKLALALKEQGHTPLLVAADLQRPNAVTQLSVVAERAGVPVFAPHPGNTSGSDAETDTLIGDPVGVARDGVAEARAKQHDVVIVDTAGRLGVDQVLMQQAADIRDAVTPDEVLFVIDAMIGQDAVATAQAFLDGVDFTGVVLSKLDGDARGGAALSVARVTGRPIMFASTGEKLTDFEVFHPDRMASRILDMGDVLTLIEQAERAFDAEEAEKMAAKVSAGEDFTLSDFLVQMQQMKKLGSMKKMLGMLPGMAQMRDQLENFDEREVDRVQAIIQSMTPAERENPKIINGSRRARIARGSGQTTTAVNGLLDRFTQAQKMMRQMSKGGGAPGMPGMPGGMPGMPGMPGGGKKARGKQPPAKKKKGKSGNPAKRAQQEREAMQRALGGGGSKAPAGSAFGVGGADQEQPSEEDLANLQLPAGFDKLLGGR</sequence>
<dbReference type="SUPFAM" id="SSF52540">
    <property type="entry name" value="P-loop containing nucleoside triphosphate hydrolases"/>
    <property type="match status" value="1"/>
</dbReference>
<comment type="function">
    <text evidence="9">Involved in targeting and insertion of nascent membrane proteins into the cytoplasmic membrane. Binds to the hydrophobic signal sequence of the ribosome-nascent chain (RNC) as it emerges from the ribosomes. The SRP-RNC complex is then targeted to the cytoplasmic membrane where it interacts with the SRP receptor FtsY.</text>
</comment>
<comment type="similarity">
    <text evidence="1 9">Belongs to the GTP-binding SRP family. SRP54 subfamily.</text>
</comment>
<dbReference type="Proteomes" id="UP000632535">
    <property type="component" value="Unassembled WGS sequence"/>
</dbReference>
<keyword evidence="4 9" id="KW-0694">RNA-binding</keyword>
<gene>
    <name evidence="9 12" type="primary">ffh</name>
    <name evidence="12" type="ORF">GCM10007368_17480</name>
</gene>
<dbReference type="SMART" id="SM00963">
    <property type="entry name" value="SRP54_N"/>
    <property type="match status" value="1"/>
</dbReference>
<evidence type="ECO:0000313" key="12">
    <source>
        <dbReference type="EMBL" id="GGI07701.1"/>
    </source>
</evidence>
<comment type="subcellular location">
    <subcellularLocation>
        <location evidence="9">Cytoplasm</location>
    </subcellularLocation>
    <text evidence="9">The SRP-RNC complex is targeted to the cytoplasmic membrane.</text>
</comment>
<dbReference type="PANTHER" id="PTHR11564">
    <property type="entry name" value="SIGNAL RECOGNITION PARTICLE 54K PROTEIN SRP54"/>
    <property type="match status" value="1"/>
</dbReference>
<keyword evidence="6 9" id="KW-0733">Signal recognition particle</keyword>
<evidence type="ECO:0000256" key="8">
    <source>
        <dbReference type="ARBA" id="ARBA00048027"/>
    </source>
</evidence>
<keyword evidence="9" id="KW-0963">Cytoplasm</keyword>
<comment type="catalytic activity">
    <reaction evidence="8 9">
        <text>GTP + H2O = GDP + phosphate + H(+)</text>
        <dbReference type="Rhea" id="RHEA:19669"/>
        <dbReference type="ChEBI" id="CHEBI:15377"/>
        <dbReference type="ChEBI" id="CHEBI:15378"/>
        <dbReference type="ChEBI" id="CHEBI:37565"/>
        <dbReference type="ChEBI" id="CHEBI:43474"/>
        <dbReference type="ChEBI" id="CHEBI:58189"/>
        <dbReference type="EC" id="3.6.5.4"/>
    </reaction>
</comment>
<evidence type="ECO:0000259" key="11">
    <source>
        <dbReference type="PROSITE" id="PS00300"/>
    </source>
</evidence>
<dbReference type="Gene3D" id="3.40.50.300">
    <property type="entry name" value="P-loop containing nucleotide triphosphate hydrolases"/>
    <property type="match status" value="1"/>
</dbReference>
<reference evidence="13" key="1">
    <citation type="journal article" date="2019" name="Int. J. Syst. Evol. Microbiol.">
        <title>The Global Catalogue of Microorganisms (GCM) 10K type strain sequencing project: providing services to taxonomists for standard genome sequencing and annotation.</title>
        <authorList>
            <consortium name="The Broad Institute Genomics Platform"/>
            <consortium name="The Broad Institute Genome Sequencing Center for Infectious Disease"/>
            <person name="Wu L."/>
            <person name="Ma J."/>
        </authorList>
    </citation>
    <scope>NUCLEOTIDE SEQUENCE [LARGE SCALE GENOMIC DNA]</scope>
    <source>
        <strain evidence="13">CCM 8653</strain>
    </source>
</reference>
<evidence type="ECO:0000313" key="13">
    <source>
        <dbReference type="Proteomes" id="UP000632535"/>
    </source>
</evidence>
<dbReference type="InterPro" id="IPR022941">
    <property type="entry name" value="SRP54"/>
</dbReference>
<evidence type="ECO:0000256" key="9">
    <source>
        <dbReference type="HAMAP-Rule" id="MF_00306"/>
    </source>
</evidence>
<dbReference type="InterPro" id="IPR042101">
    <property type="entry name" value="SRP54_N_sf"/>
</dbReference>
<dbReference type="Gene3D" id="1.10.260.30">
    <property type="entry name" value="Signal recognition particle, SRP54 subunit, M-domain"/>
    <property type="match status" value="1"/>
</dbReference>
<evidence type="ECO:0000256" key="4">
    <source>
        <dbReference type="ARBA" id="ARBA00022884"/>
    </source>
</evidence>
<dbReference type="InterPro" id="IPR004780">
    <property type="entry name" value="SRP"/>
</dbReference>
<dbReference type="Pfam" id="PF02978">
    <property type="entry name" value="SRP_SPB"/>
    <property type="match status" value="1"/>
</dbReference>
<dbReference type="InterPro" id="IPR027417">
    <property type="entry name" value="P-loop_NTPase"/>
</dbReference>
<dbReference type="HAMAP" id="MF_00306">
    <property type="entry name" value="SRP54"/>
    <property type="match status" value="1"/>
</dbReference>
<dbReference type="Pfam" id="PF00448">
    <property type="entry name" value="SRP54"/>
    <property type="match status" value="1"/>
</dbReference>
<dbReference type="InterPro" id="IPR000897">
    <property type="entry name" value="SRP54_GTPase_dom"/>
</dbReference>
<name>A0ABQ2B6T8_9MICO</name>
<evidence type="ECO:0000256" key="7">
    <source>
        <dbReference type="ARBA" id="ARBA00023274"/>
    </source>
</evidence>
<dbReference type="CDD" id="cd18539">
    <property type="entry name" value="SRP_G"/>
    <property type="match status" value="1"/>
</dbReference>